<comment type="caution">
    <text evidence="9">The sequence shown here is derived from an EMBL/GenBank/DDBJ whole genome shotgun (WGS) entry which is preliminary data.</text>
</comment>
<comment type="similarity">
    <text evidence="5">Belongs to the SAT4 family.</text>
</comment>
<sequence length="393" mass="42847">MATSSADTPALPPNAFEDRSTTVIAIVAFCLLFATVMVGLRLWTRKKIIDQLGGDDYACIVGLVATYGSGLSIAHMTKYGLGKHVYVMDPANIPLYLRDFYFSIVFYCAALLALKLAFLFQYYRVLAVQQMRVVYIGAIVIVGGWALSQLLVGIFICTPVRGFWDSTAGGTCISNIPQWYINAAGNIVTDIAVFVLPLPAIWKLHLPKNQKLLLLGIFSLGFFTVIISIIRIRYLQLFEDFPWENVDSSLWSVGELCSAITCSCLGTLKPLVARYFPSLGTAAGRSTQQYASGNRNGAANPRSTDTEAGTRSKESAGASPSTPNPDDSDLELTLSSDMVDNRRNPFETPTHKMSVDGASVGSDINELGPSRSRQAELQVFNRPVVPGLVYEGR</sequence>
<feature type="transmembrane region" description="Helical" evidence="7">
    <location>
        <begin position="133"/>
        <end position="156"/>
    </location>
</feature>
<evidence type="ECO:0000256" key="2">
    <source>
        <dbReference type="ARBA" id="ARBA00022692"/>
    </source>
</evidence>
<feature type="compositionally biased region" description="Basic and acidic residues" evidence="6">
    <location>
        <begin position="304"/>
        <end position="314"/>
    </location>
</feature>
<name>A0AAJ0MGW2_9PEZI</name>
<evidence type="ECO:0000256" key="7">
    <source>
        <dbReference type="SAM" id="Phobius"/>
    </source>
</evidence>
<evidence type="ECO:0000256" key="1">
    <source>
        <dbReference type="ARBA" id="ARBA00004141"/>
    </source>
</evidence>
<dbReference type="Pfam" id="PF20684">
    <property type="entry name" value="Fung_rhodopsin"/>
    <property type="match status" value="1"/>
</dbReference>
<dbReference type="InterPro" id="IPR052337">
    <property type="entry name" value="SAT4-like"/>
</dbReference>
<feature type="transmembrane region" description="Helical" evidence="7">
    <location>
        <begin position="179"/>
        <end position="200"/>
    </location>
</feature>
<feature type="compositionally biased region" description="Polar residues" evidence="6">
    <location>
        <begin position="286"/>
        <end position="303"/>
    </location>
</feature>
<evidence type="ECO:0000256" key="6">
    <source>
        <dbReference type="SAM" id="MobiDB-lite"/>
    </source>
</evidence>
<evidence type="ECO:0000256" key="5">
    <source>
        <dbReference type="ARBA" id="ARBA00038359"/>
    </source>
</evidence>
<evidence type="ECO:0000313" key="9">
    <source>
        <dbReference type="EMBL" id="KAK3358225.1"/>
    </source>
</evidence>
<feature type="transmembrane region" description="Helical" evidence="7">
    <location>
        <begin position="20"/>
        <end position="44"/>
    </location>
</feature>
<feature type="transmembrane region" description="Helical" evidence="7">
    <location>
        <begin position="212"/>
        <end position="230"/>
    </location>
</feature>
<dbReference type="PANTHER" id="PTHR33048:SF47">
    <property type="entry name" value="INTEGRAL MEMBRANE PROTEIN-RELATED"/>
    <property type="match status" value="1"/>
</dbReference>
<gene>
    <name evidence="9" type="ORF">B0T25DRAFT_452789</name>
</gene>
<dbReference type="GO" id="GO:0016020">
    <property type="term" value="C:membrane"/>
    <property type="evidence" value="ECO:0007669"/>
    <property type="project" value="UniProtKB-SubCell"/>
</dbReference>
<reference evidence="9" key="1">
    <citation type="journal article" date="2023" name="Mol. Phylogenet. Evol.">
        <title>Genome-scale phylogeny and comparative genomics of the fungal order Sordariales.</title>
        <authorList>
            <person name="Hensen N."/>
            <person name="Bonometti L."/>
            <person name="Westerberg I."/>
            <person name="Brannstrom I.O."/>
            <person name="Guillou S."/>
            <person name="Cros-Aarteil S."/>
            <person name="Calhoun S."/>
            <person name="Haridas S."/>
            <person name="Kuo A."/>
            <person name="Mondo S."/>
            <person name="Pangilinan J."/>
            <person name="Riley R."/>
            <person name="LaButti K."/>
            <person name="Andreopoulos B."/>
            <person name="Lipzen A."/>
            <person name="Chen C."/>
            <person name="Yan M."/>
            <person name="Daum C."/>
            <person name="Ng V."/>
            <person name="Clum A."/>
            <person name="Steindorff A."/>
            <person name="Ohm R.A."/>
            <person name="Martin F."/>
            <person name="Silar P."/>
            <person name="Natvig D.O."/>
            <person name="Lalanne C."/>
            <person name="Gautier V."/>
            <person name="Ament-Velasquez S.L."/>
            <person name="Kruys A."/>
            <person name="Hutchinson M.I."/>
            <person name="Powell A.J."/>
            <person name="Barry K."/>
            <person name="Miller A.N."/>
            <person name="Grigoriev I.V."/>
            <person name="Debuchy R."/>
            <person name="Gladieux P."/>
            <person name="Hiltunen Thoren M."/>
            <person name="Johannesson H."/>
        </authorList>
    </citation>
    <scope>NUCLEOTIDE SEQUENCE</scope>
    <source>
        <strain evidence="9">CBS 955.72</strain>
    </source>
</reference>
<evidence type="ECO:0000256" key="4">
    <source>
        <dbReference type="ARBA" id="ARBA00023136"/>
    </source>
</evidence>
<dbReference type="InterPro" id="IPR049326">
    <property type="entry name" value="Rhodopsin_dom_fungi"/>
</dbReference>
<evidence type="ECO:0000256" key="3">
    <source>
        <dbReference type="ARBA" id="ARBA00022989"/>
    </source>
</evidence>
<keyword evidence="10" id="KW-1185">Reference proteome</keyword>
<dbReference type="Proteomes" id="UP001275084">
    <property type="component" value="Unassembled WGS sequence"/>
</dbReference>
<feature type="domain" description="Rhodopsin" evidence="8">
    <location>
        <begin position="40"/>
        <end position="274"/>
    </location>
</feature>
<dbReference type="PANTHER" id="PTHR33048">
    <property type="entry name" value="PTH11-LIKE INTEGRAL MEMBRANE PROTEIN (AFU_ORTHOLOGUE AFUA_5G11245)"/>
    <property type="match status" value="1"/>
</dbReference>
<accession>A0AAJ0MGW2</accession>
<keyword evidence="2 7" id="KW-0812">Transmembrane</keyword>
<feature type="transmembrane region" description="Helical" evidence="7">
    <location>
        <begin position="56"/>
        <end position="80"/>
    </location>
</feature>
<keyword evidence="4 7" id="KW-0472">Membrane</keyword>
<feature type="region of interest" description="Disordered" evidence="6">
    <location>
        <begin position="286"/>
        <end position="372"/>
    </location>
</feature>
<proteinExistence type="inferred from homology"/>
<evidence type="ECO:0000259" key="8">
    <source>
        <dbReference type="Pfam" id="PF20684"/>
    </source>
</evidence>
<protein>
    <recommendedName>
        <fullName evidence="8">Rhodopsin domain-containing protein</fullName>
    </recommendedName>
</protein>
<dbReference type="AlphaFoldDB" id="A0AAJ0MGW2"/>
<evidence type="ECO:0000313" key="10">
    <source>
        <dbReference type="Proteomes" id="UP001275084"/>
    </source>
</evidence>
<comment type="subcellular location">
    <subcellularLocation>
        <location evidence="1">Membrane</location>
        <topology evidence="1">Multi-pass membrane protein</topology>
    </subcellularLocation>
</comment>
<reference evidence="9" key="2">
    <citation type="submission" date="2023-06" db="EMBL/GenBank/DDBJ databases">
        <authorList>
            <consortium name="Lawrence Berkeley National Laboratory"/>
            <person name="Haridas S."/>
            <person name="Hensen N."/>
            <person name="Bonometti L."/>
            <person name="Westerberg I."/>
            <person name="Brannstrom I.O."/>
            <person name="Guillou S."/>
            <person name="Cros-Aarteil S."/>
            <person name="Calhoun S."/>
            <person name="Kuo A."/>
            <person name="Mondo S."/>
            <person name="Pangilinan J."/>
            <person name="Riley R."/>
            <person name="Labutti K."/>
            <person name="Andreopoulos B."/>
            <person name="Lipzen A."/>
            <person name="Chen C."/>
            <person name="Yanf M."/>
            <person name="Daum C."/>
            <person name="Ng V."/>
            <person name="Clum A."/>
            <person name="Steindorff A."/>
            <person name="Ohm R."/>
            <person name="Martin F."/>
            <person name="Silar P."/>
            <person name="Natvig D."/>
            <person name="Lalanne C."/>
            <person name="Gautier V."/>
            <person name="Ament-Velasquez S.L."/>
            <person name="Kruys A."/>
            <person name="Hutchinson M.I."/>
            <person name="Powell A.J."/>
            <person name="Barry K."/>
            <person name="Miller A.N."/>
            <person name="Grigoriev I.V."/>
            <person name="Debuchy R."/>
            <person name="Gladieux P."/>
            <person name="Thoren M.H."/>
            <person name="Johannesson H."/>
        </authorList>
    </citation>
    <scope>NUCLEOTIDE SEQUENCE</scope>
    <source>
        <strain evidence="9">CBS 955.72</strain>
    </source>
</reference>
<dbReference type="EMBL" id="JAUIQD010000003">
    <property type="protein sequence ID" value="KAK3358225.1"/>
    <property type="molecule type" value="Genomic_DNA"/>
</dbReference>
<organism evidence="9 10">
    <name type="scientific">Lasiosphaeria hispida</name>
    <dbReference type="NCBI Taxonomy" id="260671"/>
    <lineage>
        <taxon>Eukaryota</taxon>
        <taxon>Fungi</taxon>
        <taxon>Dikarya</taxon>
        <taxon>Ascomycota</taxon>
        <taxon>Pezizomycotina</taxon>
        <taxon>Sordariomycetes</taxon>
        <taxon>Sordariomycetidae</taxon>
        <taxon>Sordariales</taxon>
        <taxon>Lasiosphaeriaceae</taxon>
        <taxon>Lasiosphaeria</taxon>
    </lineage>
</organism>
<feature type="compositionally biased region" description="Basic and acidic residues" evidence="6">
    <location>
        <begin position="339"/>
        <end position="354"/>
    </location>
</feature>
<keyword evidence="3 7" id="KW-1133">Transmembrane helix</keyword>
<feature type="transmembrane region" description="Helical" evidence="7">
    <location>
        <begin position="100"/>
        <end position="121"/>
    </location>
</feature>